<dbReference type="SUPFAM" id="SSF141000">
    <property type="entry name" value="Glu-tRNAGln amidotransferase C subunit"/>
    <property type="match status" value="1"/>
</dbReference>
<dbReference type="HAMAP" id="MF_00122">
    <property type="entry name" value="GatC"/>
    <property type="match status" value="1"/>
</dbReference>
<dbReference type="PANTHER" id="PTHR15004:SF0">
    <property type="entry name" value="GLUTAMYL-TRNA(GLN) AMIDOTRANSFERASE SUBUNIT C, MITOCHONDRIAL"/>
    <property type="match status" value="1"/>
</dbReference>
<dbReference type="GO" id="GO:0050566">
    <property type="term" value="F:asparaginyl-tRNA synthase (glutamine-hydrolyzing) activity"/>
    <property type="evidence" value="ECO:0007669"/>
    <property type="project" value="RHEA"/>
</dbReference>
<dbReference type="AlphaFoldDB" id="A0A4Y6UCK2"/>
<keyword evidence="3" id="KW-1185">Reference proteome</keyword>
<comment type="catalytic activity">
    <reaction evidence="1">
        <text>L-glutamyl-tRNA(Gln) + L-glutamine + ATP + H2O = L-glutaminyl-tRNA(Gln) + L-glutamate + ADP + phosphate + H(+)</text>
        <dbReference type="Rhea" id="RHEA:17521"/>
        <dbReference type="Rhea" id="RHEA-COMP:9681"/>
        <dbReference type="Rhea" id="RHEA-COMP:9684"/>
        <dbReference type="ChEBI" id="CHEBI:15377"/>
        <dbReference type="ChEBI" id="CHEBI:15378"/>
        <dbReference type="ChEBI" id="CHEBI:29985"/>
        <dbReference type="ChEBI" id="CHEBI:30616"/>
        <dbReference type="ChEBI" id="CHEBI:43474"/>
        <dbReference type="ChEBI" id="CHEBI:58359"/>
        <dbReference type="ChEBI" id="CHEBI:78520"/>
        <dbReference type="ChEBI" id="CHEBI:78521"/>
        <dbReference type="ChEBI" id="CHEBI:456216"/>
    </reaction>
</comment>
<gene>
    <name evidence="1 2" type="primary">gatC</name>
    <name evidence="2" type="ORF">E3E12_08205</name>
</gene>
<dbReference type="Gene3D" id="1.10.20.60">
    <property type="entry name" value="Glu-tRNAGln amidotransferase C subunit, N-terminal domain"/>
    <property type="match status" value="1"/>
</dbReference>
<reference evidence="2 3" key="1">
    <citation type="submission" date="2019-03" db="EMBL/GenBank/DDBJ databases">
        <title>The complete genome sequence of Swingsia_sp. F3b2 LMG30590(T).</title>
        <authorList>
            <person name="Chua K.-O."/>
            <person name="Chan K.-G."/>
            <person name="See-Too W.-S."/>
        </authorList>
    </citation>
    <scope>NUCLEOTIDE SEQUENCE [LARGE SCALE GENOMIC DNA]</scope>
    <source>
        <strain evidence="2 3">F3b2</strain>
    </source>
</reference>
<evidence type="ECO:0000313" key="2">
    <source>
        <dbReference type="EMBL" id="QDH14177.1"/>
    </source>
</evidence>
<dbReference type="GO" id="GO:0006412">
    <property type="term" value="P:translation"/>
    <property type="evidence" value="ECO:0007669"/>
    <property type="project" value="UniProtKB-UniRule"/>
</dbReference>
<comment type="catalytic activity">
    <reaction evidence="1">
        <text>L-aspartyl-tRNA(Asn) + L-glutamine + ATP + H2O = L-asparaginyl-tRNA(Asn) + L-glutamate + ADP + phosphate + 2 H(+)</text>
        <dbReference type="Rhea" id="RHEA:14513"/>
        <dbReference type="Rhea" id="RHEA-COMP:9674"/>
        <dbReference type="Rhea" id="RHEA-COMP:9677"/>
        <dbReference type="ChEBI" id="CHEBI:15377"/>
        <dbReference type="ChEBI" id="CHEBI:15378"/>
        <dbReference type="ChEBI" id="CHEBI:29985"/>
        <dbReference type="ChEBI" id="CHEBI:30616"/>
        <dbReference type="ChEBI" id="CHEBI:43474"/>
        <dbReference type="ChEBI" id="CHEBI:58359"/>
        <dbReference type="ChEBI" id="CHEBI:78515"/>
        <dbReference type="ChEBI" id="CHEBI:78516"/>
        <dbReference type="ChEBI" id="CHEBI:456216"/>
    </reaction>
</comment>
<dbReference type="PANTHER" id="PTHR15004">
    <property type="entry name" value="GLUTAMYL-TRNA(GLN) AMIDOTRANSFERASE SUBUNIT C, MITOCHONDRIAL"/>
    <property type="match status" value="1"/>
</dbReference>
<dbReference type="EC" id="6.3.5.-" evidence="1"/>
<comment type="subunit">
    <text evidence="1">Heterotrimer of A, B and C subunits.</text>
</comment>
<dbReference type="Pfam" id="PF02686">
    <property type="entry name" value="GatC"/>
    <property type="match status" value="1"/>
</dbReference>
<dbReference type="GO" id="GO:0030956">
    <property type="term" value="C:glutamyl-tRNA(Gln) amidotransferase complex"/>
    <property type="evidence" value="ECO:0007669"/>
    <property type="project" value="TreeGrafter"/>
</dbReference>
<accession>A0A4Y6UCK2</accession>
<proteinExistence type="inferred from homology"/>
<keyword evidence="1" id="KW-0067">ATP-binding</keyword>
<name>A0A4Y6UCK2_9PROT</name>
<comment type="similarity">
    <text evidence="1">Belongs to the GatC family.</text>
</comment>
<dbReference type="InterPro" id="IPR003837">
    <property type="entry name" value="GatC"/>
</dbReference>
<dbReference type="GO" id="GO:0070681">
    <property type="term" value="P:glutaminyl-tRNAGln biosynthesis via transamidation"/>
    <property type="evidence" value="ECO:0007669"/>
    <property type="project" value="TreeGrafter"/>
</dbReference>
<dbReference type="RefSeq" id="WP_141443881.1">
    <property type="nucleotide sequence ID" value="NZ_CP038231.1"/>
</dbReference>
<organism evidence="2 3">
    <name type="scientific">Formicincola oecophyllae</name>
    <dbReference type="NCBI Taxonomy" id="2558361"/>
    <lineage>
        <taxon>Bacteria</taxon>
        <taxon>Pseudomonadati</taxon>
        <taxon>Pseudomonadota</taxon>
        <taxon>Alphaproteobacteria</taxon>
        <taxon>Acetobacterales</taxon>
        <taxon>Acetobacteraceae</taxon>
        <taxon>Formicincola</taxon>
    </lineage>
</organism>
<keyword evidence="2" id="KW-0808">Transferase</keyword>
<dbReference type="OrthoDB" id="9794326at2"/>
<evidence type="ECO:0000256" key="1">
    <source>
        <dbReference type="HAMAP-Rule" id="MF_00122"/>
    </source>
</evidence>
<keyword evidence="1" id="KW-0648">Protein biosynthesis</keyword>
<keyword evidence="1" id="KW-0436">Ligase</keyword>
<comment type="function">
    <text evidence="1">Allows the formation of correctly charged Asn-tRNA(Asn) or Gln-tRNA(Gln) through the transamidation of misacylated Asp-tRNA(Asn) or Glu-tRNA(Gln) in organisms which lack either or both of asparaginyl-tRNA or glutaminyl-tRNA synthetases. The reaction takes place in the presence of glutamine and ATP through an activated phospho-Asp-tRNA(Asn) or phospho-Glu-tRNA(Gln).</text>
</comment>
<dbReference type="GO" id="GO:0005524">
    <property type="term" value="F:ATP binding"/>
    <property type="evidence" value="ECO:0007669"/>
    <property type="project" value="UniProtKB-KW"/>
</dbReference>
<protein>
    <recommendedName>
        <fullName evidence="1">Aspartyl/glutamyl-tRNA(Asn/Gln) amidotransferase subunit C</fullName>
        <shortName evidence="1">Asp/Glu-ADT subunit C</shortName>
        <ecNumber evidence="1">6.3.5.-</ecNumber>
    </recommendedName>
</protein>
<dbReference type="GO" id="GO:0016740">
    <property type="term" value="F:transferase activity"/>
    <property type="evidence" value="ECO:0007669"/>
    <property type="project" value="UniProtKB-KW"/>
</dbReference>
<keyword evidence="1" id="KW-0547">Nucleotide-binding</keyword>
<dbReference type="InterPro" id="IPR036113">
    <property type="entry name" value="Asp/Glu-ADT_sf_sub_c"/>
</dbReference>
<dbReference type="EMBL" id="CP038231">
    <property type="protein sequence ID" value="QDH14177.1"/>
    <property type="molecule type" value="Genomic_DNA"/>
</dbReference>
<dbReference type="NCBIfam" id="TIGR00135">
    <property type="entry name" value="gatC"/>
    <property type="match status" value="1"/>
</dbReference>
<dbReference type="GO" id="GO:0050567">
    <property type="term" value="F:glutaminyl-tRNA synthase (glutamine-hydrolyzing) activity"/>
    <property type="evidence" value="ECO:0007669"/>
    <property type="project" value="UniProtKB-UniRule"/>
</dbReference>
<dbReference type="GO" id="GO:0006450">
    <property type="term" value="P:regulation of translational fidelity"/>
    <property type="evidence" value="ECO:0007669"/>
    <property type="project" value="InterPro"/>
</dbReference>
<sequence length="100" mass="10615">MALDDKAVAHIAKLARIGLAPEEVAAFRQQMEGIVEWVGMLEEVNIAGVPPMVGTGLATPRLRADEVTNGTATGGDCREAVLENAPDRVGPYYTVPKVVE</sequence>
<evidence type="ECO:0000313" key="3">
    <source>
        <dbReference type="Proteomes" id="UP000318709"/>
    </source>
</evidence>
<dbReference type="Proteomes" id="UP000318709">
    <property type="component" value="Chromosome"/>
</dbReference>
<dbReference type="KEGG" id="swf:E3E12_08205"/>